<keyword evidence="3" id="KW-1185">Reference proteome</keyword>
<dbReference type="SUPFAM" id="SSF53335">
    <property type="entry name" value="S-adenosyl-L-methionine-dependent methyltransferases"/>
    <property type="match status" value="1"/>
</dbReference>
<organism evidence="2 3">
    <name type="scientific">Algoriphagus namhaensis</name>
    <dbReference type="NCBI Taxonomy" id="915353"/>
    <lineage>
        <taxon>Bacteria</taxon>
        <taxon>Pseudomonadati</taxon>
        <taxon>Bacteroidota</taxon>
        <taxon>Cytophagia</taxon>
        <taxon>Cytophagales</taxon>
        <taxon>Cyclobacteriaceae</taxon>
        <taxon>Algoriphagus</taxon>
    </lineage>
</organism>
<accession>A0ABV8ATT5</accession>
<dbReference type="InterPro" id="IPR029063">
    <property type="entry name" value="SAM-dependent_MTases_sf"/>
</dbReference>
<dbReference type="CDD" id="cd02440">
    <property type="entry name" value="AdoMet_MTases"/>
    <property type="match status" value="1"/>
</dbReference>
<dbReference type="Gene3D" id="3.40.50.150">
    <property type="entry name" value="Vaccinia Virus protein VP39"/>
    <property type="match status" value="1"/>
</dbReference>
<evidence type="ECO:0000313" key="3">
    <source>
        <dbReference type="Proteomes" id="UP001595805"/>
    </source>
</evidence>
<dbReference type="RefSeq" id="WP_377905259.1">
    <property type="nucleotide sequence ID" value="NZ_JBHRZS010000006.1"/>
</dbReference>
<proteinExistence type="predicted"/>
<keyword evidence="2" id="KW-0489">Methyltransferase</keyword>
<gene>
    <name evidence="2" type="ORF">ACFOSV_08200</name>
</gene>
<dbReference type="EMBL" id="JBHRZS010000006">
    <property type="protein sequence ID" value="MFC3880154.1"/>
    <property type="molecule type" value="Genomic_DNA"/>
</dbReference>
<keyword evidence="2" id="KW-0808">Transferase</keyword>
<protein>
    <submittedName>
        <fullName evidence="2">Methyltransferase domain-containing protein</fullName>
    </submittedName>
</protein>
<dbReference type="Proteomes" id="UP001595805">
    <property type="component" value="Unassembled WGS sequence"/>
</dbReference>
<name>A0ABV8ATT5_9BACT</name>
<reference evidence="3" key="1">
    <citation type="journal article" date="2019" name="Int. J. Syst. Evol. Microbiol.">
        <title>The Global Catalogue of Microorganisms (GCM) 10K type strain sequencing project: providing services to taxonomists for standard genome sequencing and annotation.</title>
        <authorList>
            <consortium name="The Broad Institute Genomics Platform"/>
            <consortium name="The Broad Institute Genome Sequencing Center for Infectious Disease"/>
            <person name="Wu L."/>
            <person name="Ma J."/>
        </authorList>
    </citation>
    <scope>NUCLEOTIDE SEQUENCE [LARGE SCALE GENOMIC DNA]</scope>
    <source>
        <strain evidence="3">CCUG 60523</strain>
    </source>
</reference>
<dbReference type="GO" id="GO:0032259">
    <property type="term" value="P:methylation"/>
    <property type="evidence" value="ECO:0007669"/>
    <property type="project" value="UniProtKB-KW"/>
</dbReference>
<dbReference type="Pfam" id="PF13649">
    <property type="entry name" value="Methyltransf_25"/>
    <property type="match status" value="1"/>
</dbReference>
<dbReference type="GO" id="GO:0008168">
    <property type="term" value="F:methyltransferase activity"/>
    <property type="evidence" value="ECO:0007669"/>
    <property type="project" value="UniProtKB-KW"/>
</dbReference>
<sequence length="236" mass="27360">MSKFAKRSTQKELMDDLECSGEVLDETLRELKTVNKWLGGNYVTTSGLDKFLEEKPQKQYTIADIGCGGGDMIRLMNSWAENKEASFEFIGLDANPNVIAFAEKRNPGANIRYQVQNVFDEQFKSEKVDIVTCTLFTHHFTDDELVQLFQAIRMKARIGFLINDLHRHPLAYYSIQAIVNMFSKSPMVQNDAPLSVWRSFRKADWVRILSTAGIHNYQITWHWAFRWRVFVLISDH</sequence>
<comment type="caution">
    <text evidence="2">The sequence shown here is derived from an EMBL/GenBank/DDBJ whole genome shotgun (WGS) entry which is preliminary data.</text>
</comment>
<evidence type="ECO:0000259" key="1">
    <source>
        <dbReference type="Pfam" id="PF13649"/>
    </source>
</evidence>
<feature type="domain" description="Methyltransferase" evidence="1">
    <location>
        <begin position="62"/>
        <end position="153"/>
    </location>
</feature>
<evidence type="ECO:0000313" key="2">
    <source>
        <dbReference type="EMBL" id="MFC3880154.1"/>
    </source>
</evidence>
<dbReference type="InterPro" id="IPR041698">
    <property type="entry name" value="Methyltransf_25"/>
</dbReference>